<evidence type="ECO:0000259" key="1">
    <source>
        <dbReference type="Pfam" id="PF22400"/>
    </source>
</evidence>
<comment type="caution">
    <text evidence="2">The sequence shown here is derived from an EMBL/GenBank/DDBJ whole genome shotgun (WGS) entry which is preliminary data.</text>
</comment>
<accession>A0A7J0BWE7</accession>
<dbReference type="EMBL" id="BLVP01000022">
    <property type="protein sequence ID" value="GFM38037.1"/>
    <property type="molecule type" value="Genomic_DNA"/>
</dbReference>
<gene>
    <name evidence="2" type="ORF">DSM19430T_27210</name>
</gene>
<protein>
    <recommendedName>
        <fullName evidence="1">DUF6980 domain-containing protein</fullName>
    </recommendedName>
</protein>
<dbReference type="AlphaFoldDB" id="A0A7J0BWE7"/>
<evidence type="ECO:0000313" key="3">
    <source>
        <dbReference type="Proteomes" id="UP000503820"/>
    </source>
</evidence>
<dbReference type="InterPro" id="IPR053918">
    <property type="entry name" value="DUF6980"/>
</dbReference>
<dbReference type="Pfam" id="PF22400">
    <property type="entry name" value="DUF6980"/>
    <property type="match status" value="1"/>
</dbReference>
<evidence type="ECO:0000313" key="2">
    <source>
        <dbReference type="EMBL" id="GFM38037.1"/>
    </source>
</evidence>
<sequence>MDMFVKDVRINLSYDEIFREYYIKLRGTNARQGILYCPWCGEKLPRSVRDVYYQIIEKECGENFDIRTDSIPERVSKPNWWLDLDEDIEKLIDKYEREL</sequence>
<keyword evidence="3" id="KW-1185">Reference proteome</keyword>
<organism evidence="2 3">
    <name type="scientific">Desulfovibrio psychrotolerans</name>
    <dbReference type="NCBI Taxonomy" id="415242"/>
    <lineage>
        <taxon>Bacteria</taxon>
        <taxon>Pseudomonadati</taxon>
        <taxon>Thermodesulfobacteriota</taxon>
        <taxon>Desulfovibrionia</taxon>
        <taxon>Desulfovibrionales</taxon>
        <taxon>Desulfovibrionaceae</taxon>
        <taxon>Desulfovibrio</taxon>
    </lineage>
</organism>
<name>A0A7J0BWE7_9BACT</name>
<reference evidence="2 3" key="1">
    <citation type="submission" date="2020-05" db="EMBL/GenBank/DDBJ databases">
        <title>Draft genome sequence of Desulfovibrio psychrotolerans JS1T.</title>
        <authorList>
            <person name="Ueno A."/>
            <person name="Tamazawa S."/>
            <person name="Tamamura S."/>
            <person name="Murakami T."/>
            <person name="Kiyama T."/>
            <person name="Inomata H."/>
            <person name="Amano Y."/>
            <person name="Miyakawa K."/>
            <person name="Tamaki H."/>
            <person name="Naganuma T."/>
            <person name="Kaneko K."/>
        </authorList>
    </citation>
    <scope>NUCLEOTIDE SEQUENCE [LARGE SCALE GENOMIC DNA]</scope>
    <source>
        <strain evidence="2 3">JS1</strain>
    </source>
</reference>
<dbReference type="Proteomes" id="UP000503820">
    <property type="component" value="Unassembled WGS sequence"/>
</dbReference>
<proteinExistence type="predicted"/>
<feature type="domain" description="DUF6980" evidence="1">
    <location>
        <begin position="12"/>
        <end position="82"/>
    </location>
</feature>